<dbReference type="SMART" id="SM00382">
    <property type="entry name" value="AAA"/>
    <property type="match status" value="1"/>
</dbReference>
<evidence type="ECO:0000313" key="6">
    <source>
        <dbReference type="EMBL" id="MDR8019650.1"/>
    </source>
</evidence>
<proteinExistence type="predicted"/>
<keyword evidence="1 3" id="KW-0547">Nucleotide-binding</keyword>
<dbReference type="Gene3D" id="3.40.50.300">
    <property type="entry name" value="P-loop containing nucleotide triphosphate hydrolases"/>
    <property type="match status" value="1"/>
</dbReference>
<keyword evidence="2 3" id="KW-0067">ATP-binding</keyword>
<dbReference type="PANTHER" id="PTHR22683">
    <property type="entry name" value="SPORULATION PROTEIN RELATED"/>
    <property type="match status" value="1"/>
</dbReference>
<organism evidence="6 7">
    <name type="scientific">Nesterenkonia aerolata</name>
    <dbReference type="NCBI Taxonomy" id="3074079"/>
    <lineage>
        <taxon>Bacteria</taxon>
        <taxon>Bacillati</taxon>
        <taxon>Actinomycetota</taxon>
        <taxon>Actinomycetes</taxon>
        <taxon>Micrococcales</taxon>
        <taxon>Micrococcaceae</taxon>
        <taxon>Nesterenkonia</taxon>
    </lineage>
</organism>
<dbReference type="Pfam" id="PF01580">
    <property type="entry name" value="FtsK_SpoIIIE"/>
    <property type="match status" value="1"/>
</dbReference>
<comment type="caution">
    <text evidence="6">The sequence shown here is derived from an EMBL/GenBank/DDBJ whole genome shotgun (WGS) entry which is preliminary data.</text>
</comment>
<dbReference type="InterPro" id="IPR002543">
    <property type="entry name" value="FtsK_dom"/>
</dbReference>
<dbReference type="PANTHER" id="PTHR22683:SF41">
    <property type="entry name" value="DNA TRANSLOCASE FTSK"/>
    <property type="match status" value="1"/>
</dbReference>
<evidence type="ECO:0000256" key="1">
    <source>
        <dbReference type="ARBA" id="ARBA00022741"/>
    </source>
</evidence>
<dbReference type="SUPFAM" id="SSF52540">
    <property type="entry name" value="P-loop containing nucleoside triphosphate hydrolases"/>
    <property type="match status" value="1"/>
</dbReference>
<dbReference type="Proteomes" id="UP001251870">
    <property type="component" value="Unassembled WGS sequence"/>
</dbReference>
<dbReference type="EMBL" id="JAVKGR010000009">
    <property type="protein sequence ID" value="MDR8019650.1"/>
    <property type="molecule type" value="Genomic_DNA"/>
</dbReference>
<protein>
    <submittedName>
        <fullName evidence="6">FtsK/SpoIIIE domain-containing protein</fullName>
    </submittedName>
</protein>
<feature type="region of interest" description="Disordered" evidence="4">
    <location>
        <begin position="448"/>
        <end position="469"/>
    </location>
</feature>
<evidence type="ECO:0000256" key="4">
    <source>
        <dbReference type="SAM" id="MobiDB-lite"/>
    </source>
</evidence>
<accession>A0ABU2DTE4</accession>
<sequence length="469" mass="50204">MKQAGLPLRSLALGVLGVLLAISPVSDWTAAIWLPLLLLAGFQIWRSWSRGTFAAVWPAAKRTFIHAVHVDERDVPVAARVLLTWDVVMLRSGGAYLVDGRTPRGSMGASEKVDGSASAFQPRIAGMSSSRRGLVVLIDVPVGLDVERYMAESTYAAAWGVATVEADQMSPGVVRLVLYTGDDPLEQPVDWDQLPRASADLGAPVPFAVDDQGQAVELQRAHTLVLGATGSGKGSGLWAVVNGLAPAAERGLVRFVGLDSKASEVRQAEGLFCEVGYTADEHAEVFEKLASLVQERGDAHQGREFTATPEQPLMVVVIDEITSLTSIFKDAKARNSAMADLRIVLSLGRSRGIVVIGAGQDPTKESMPLRNLFPQVVALRLRDQTETRVALGEGALEAGARPHDIRVASASNGYATAGVGYVQTETGEFVRMRTPYMSDDGLAELERQLGDHSGHSCQRDSEKAEQEGT</sequence>
<gene>
    <name evidence="6" type="ORF">RIL96_08750</name>
</gene>
<dbReference type="RefSeq" id="WP_310548640.1">
    <property type="nucleotide sequence ID" value="NZ_JAVKGR010000009.1"/>
</dbReference>
<dbReference type="InterPro" id="IPR003593">
    <property type="entry name" value="AAA+_ATPase"/>
</dbReference>
<name>A0ABU2DTE4_9MICC</name>
<evidence type="ECO:0000259" key="5">
    <source>
        <dbReference type="PROSITE" id="PS50901"/>
    </source>
</evidence>
<evidence type="ECO:0000313" key="7">
    <source>
        <dbReference type="Proteomes" id="UP001251870"/>
    </source>
</evidence>
<feature type="domain" description="FtsK" evidence="5">
    <location>
        <begin position="202"/>
        <end position="388"/>
    </location>
</feature>
<keyword evidence="7" id="KW-1185">Reference proteome</keyword>
<dbReference type="InterPro" id="IPR050206">
    <property type="entry name" value="FtsK/SpoIIIE/SftA"/>
</dbReference>
<dbReference type="PROSITE" id="PS50901">
    <property type="entry name" value="FTSK"/>
    <property type="match status" value="1"/>
</dbReference>
<evidence type="ECO:0000256" key="3">
    <source>
        <dbReference type="PROSITE-ProRule" id="PRU00289"/>
    </source>
</evidence>
<reference evidence="6 7" key="1">
    <citation type="submission" date="2023-09" db="EMBL/GenBank/DDBJ databases">
        <title>Description of three actinobacteria isolated from air of manufacturing shop in a pharmaceutical factory.</title>
        <authorList>
            <person name="Zhang D.-F."/>
        </authorList>
    </citation>
    <scope>NUCLEOTIDE SEQUENCE [LARGE SCALE GENOMIC DNA]</scope>
    <source>
        <strain evidence="6 7">LY-0111</strain>
    </source>
</reference>
<feature type="binding site" evidence="3">
    <location>
        <begin position="227"/>
        <end position="234"/>
    </location>
    <ligand>
        <name>ATP</name>
        <dbReference type="ChEBI" id="CHEBI:30616"/>
    </ligand>
</feature>
<evidence type="ECO:0000256" key="2">
    <source>
        <dbReference type="ARBA" id="ARBA00022840"/>
    </source>
</evidence>
<dbReference type="InterPro" id="IPR027417">
    <property type="entry name" value="P-loop_NTPase"/>
</dbReference>